<dbReference type="SMART" id="SM00530">
    <property type="entry name" value="HTH_XRE"/>
    <property type="match status" value="1"/>
</dbReference>
<dbReference type="RefSeq" id="WP_278229381.1">
    <property type="nucleotide sequence ID" value="NZ_JAOWLY010000017.1"/>
</dbReference>
<evidence type="ECO:0000313" key="2">
    <source>
        <dbReference type="EMBL" id="MDG4984968.1"/>
    </source>
</evidence>
<comment type="caution">
    <text evidence="2">The sequence shown here is derived from an EMBL/GenBank/DDBJ whole genome shotgun (WGS) entry which is preliminary data.</text>
</comment>
<dbReference type="InterPro" id="IPR001387">
    <property type="entry name" value="Cro/C1-type_HTH"/>
</dbReference>
<dbReference type="InterPro" id="IPR010982">
    <property type="entry name" value="Lambda_DNA-bd_dom_sf"/>
</dbReference>
<dbReference type="Proteomes" id="UP001152614">
    <property type="component" value="Unassembled WGS sequence"/>
</dbReference>
<dbReference type="AlphaFoldDB" id="A0A9X4S5Q7"/>
<name>A0A9X4S5Q7_9LACT</name>
<dbReference type="CDD" id="cd00093">
    <property type="entry name" value="HTH_XRE"/>
    <property type="match status" value="1"/>
</dbReference>
<gene>
    <name evidence="2" type="ORF">OGZ51_12515</name>
</gene>
<organism evidence="2 3">
    <name type="scientific">Lactococcus lactis</name>
    <dbReference type="NCBI Taxonomy" id="1358"/>
    <lineage>
        <taxon>Bacteria</taxon>
        <taxon>Bacillati</taxon>
        <taxon>Bacillota</taxon>
        <taxon>Bacilli</taxon>
        <taxon>Lactobacillales</taxon>
        <taxon>Streptococcaceae</taxon>
        <taxon>Lactococcus</taxon>
    </lineage>
</organism>
<dbReference type="GO" id="GO:0003677">
    <property type="term" value="F:DNA binding"/>
    <property type="evidence" value="ECO:0007669"/>
    <property type="project" value="InterPro"/>
</dbReference>
<evidence type="ECO:0000259" key="1">
    <source>
        <dbReference type="PROSITE" id="PS50943"/>
    </source>
</evidence>
<dbReference type="EMBL" id="JAOWLY010000017">
    <property type="protein sequence ID" value="MDG4984968.1"/>
    <property type="molecule type" value="Genomic_DNA"/>
</dbReference>
<dbReference type="PROSITE" id="PS50943">
    <property type="entry name" value="HTH_CROC1"/>
    <property type="match status" value="1"/>
</dbReference>
<reference evidence="2" key="1">
    <citation type="submission" date="2022-10" db="EMBL/GenBank/DDBJ databases">
        <authorList>
            <person name="Turner M.S."/>
            <person name="Huang W."/>
        </authorList>
    </citation>
    <scope>NUCLEOTIDE SEQUENCE</scope>
    <source>
        <strain evidence="2">3</strain>
    </source>
</reference>
<dbReference type="Pfam" id="PF01381">
    <property type="entry name" value="HTH_3"/>
    <property type="match status" value="1"/>
</dbReference>
<accession>A0A9X4S5Q7</accession>
<sequence length="111" mass="12907">MSEESVFYKRLKGIVKQSGKSVNQIERELGYSRNALNNYKNIIEPSGSRLLKLARYFKVSPEFLIGEAEAPSQTNIEIIFKSLNEKQKLEMLKFCQNWVENIIKNTQFSDK</sequence>
<protein>
    <submittedName>
        <fullName evidence="2">Helix-turn-helix domain-containing protein</fullName>
    </submittedName>
</protein>
<dbReference type="SUPFAM" id="SSF47413">
    <property type="entry name" value="lambda repressor-like DNA-binding domains"/>
    <property type="match status" value="1"/>
</dbReference>
<feature type="domain" description="HTH cro/C1-type" evidence="1">
    <location>
        <begin position="11"/>
        <end position="64"/>
    </location>
</feature>
<evidence type="ECO:0000313" key="3">
    <source>
        <dbReference type="Proteomes" id="UP001152614"/>
    </source>
</evidence>
<dbReference type="Gene3D" id="1.10.260.40">
    <property type="entry name" value="lambda repressor-like DNA-binding domains"/>
    <property type="match status" value="1"/>
</dbReference>
<proteinExistence type="predicted"/>
<reference evidence="2" key="2">
    <citation type="journal article" date="2023" name="Food Microbiol.">
        <title>Evaluation of the fermentation potential of lactic acid bacteria isolated from herbs, fruits and vegetables as starter cultures in nut-based milk alternatives.</title>
        <authorList>
            <person name="Huang W."/>
            <person name="Dong A."/>
            <person name="Pham H.T."/>
            <person name="Zhou C."/>
            <person name="Huo Z."/>
            <person name="Watjen A.P."/>
            <person name="Prakash S."/>
            <person name="Bang-Berthelsen C.H."/>
            <person name="Turner M.S."/>
        </authorList>
    </citation>
    <scope>NUCLEOTIDE SEQUENCE</scope>
    <source>
        <strain evidence="2">3</strain>
    </source>
</reference>